<sequence length="285" mass="32219">MLLYKSLLPIAALVGSFVSASQPDLGTSVLYQLQQNFYDCWLYPNNVKEAQSINSTIFSDNVQGRVSDTRNFEGRELNTEYIFGLFTPSDSITVIGLPVGPYEIIQFTANQNIASATTRVNFIFPSFRNISLPVTIETWMTYNEAKEITQYDVTFRWFANLLQELLRTIDPDLAKAQATAKHLIATSICSTHTQHCNGTNEQYDSEQDCYKYLTEEIRFGQSFELGMNTLLCRSVHEIMIKFRPDVHCSHIGKAGGGQCADDYSYTQKVNEALYTNAPWIPAFTS</sequence>
<organism evidence="2 3">
    <name type="scientific">Pseudopithomyces chartarum</name>
    <dbReference type="NCBI Taxonomy" id="1892770"/>
    <lineage>
        <taxon>Eukaryota</taxon>
        <taxon>Fungi</taxon>
        <taxon>Dikarya</taxon>
        <taxon>Ascomycota</taxon>
        <taxon>Pezizomycotina</taxon>
        <taxon>Dothideomycetes</taxon>
        <taxon>Pleosporomycetidae</taxon>
        <taxon>Pleosporales</taxon>
        <taxon>Massarineae</taxon>
        <taxon>Didymosphaeriaceae</taxon>
        <taxon>Pseudopithomyces</taxon>
    </lineage>
</organism>
<reference evidence="2 3" key="1">
    <citation type="submission" date="2021-02" db="EMBL/GenBank/DDBJ databases">
        <title>Genome assembly of Pseudopithomyces chartarum.</title>
        <authorList>
            <person name="Jauregui R."/>
            <person name="Singh J."/>
            <person name="Voisey C."/>
        </authorList>
    </citation>
    <scope>NUCLEOTIDE SEQUENCE [LARGE SCALE GENOMIC DNA]</scope>
    <source>
        <strain evidence="2 3">AGR01</strain>
    </source>
</reference>
<evidence type="ECO:0000313" key="3">
    <source>
        <dbReference type="Proteomes" id="UP001280581"/>
    </source>
</evidence>
<keyword evidence="1" id="KW-0732">Signal</keyword>
<proteinExistence type="predicted"/>
<keyword evidence="3" id="KW-1185">Reference proteome</keyword>
<dbReference type="AlphaFoldDB" id="A0AAN6M6J5"/>
<accession>A0AAN6M6J5</accession>
<comment type="caution">
    <text evidence="2">The sequence shown here is derived from an EMBL/GenBank/DDBJ whole genome shotgun (WGS) entry which is preliminary data.</text>
</comment>
<gene>
    <name evidence="2" type="ORF">GRF29_8g1383289</name>
</gene>
<feature type="chain" id="PRO_5043020648" evidence="1">
    <location>
        <begin position="24"/>
        <end position="285"/>
    </location>
</feature>
<dbReference type="EMBL" id="WVTA01000002">
    <property type="protein sequence ID" value="KAK3215877.1"/>
    <property type="molecule type" value="Genomic_DNA"/>
</dbReference>
<feature type="signal peptide" evidence="1">
    <location>
        <begin position="1"/>
        <end position="23"/>
    </location>
</feature>
<dbReference type="Proteomes" id="UP001280581">
    <property type="component" value="Unassembled WGS sequence"/>
</dbReference>
<evidence type="ECO:0000313" key="2">
    <source>
        <dbReference type="EMBL" id="KAK3215877.1"/>
    </source>
</evidence>
<evidence type="ECO:0000256" key="1">
    <source>
        <dbReference type="SAM" id="SignalP"/>
    </source>
</evidence>
<protein>
    <submittedName>
        <fullName evidence="2">Uncharacterized protein</fullName>
    </submittedName>
</protein>
<name>A0AAN6M6J5_9PLEO</name>